<keyword evidence="2" id="KW-1133">Transmembrane helix</keyword>
<dbReference type="STRING" id="1618583.US75_C0023G0006"/>
<sequence>MKTADLLLKNKLSAKKSKIVNFIDSIGTILVLLSVFGISLTFGPVLMQEVKYQTKQGINSVLNSAGLSENRENIEEKSSPKEIVPPNTDFSIVIPKIEASAPVTANVDPFNEREFLTALRKGVAHAKGTSFPGIEGNTYIFAHSTDAFYNVGRYNAVFYLIGKLEKGDEVDVYYKGEKYVYIVYDKKVVTPEAIEYLNNVKGESRLTLQTCYPPGTTLRRLVVIAKLPQ</sequence>
<dbReference type="Proteomes" id="UP000034096">
    <property type="component" value="Unassembled WGS sequence"/>
</dbReference>
<feature type="transmembrane region" description="Helical" evidence="2">
    <location>
        <begin position="21"/>
        <end position="47"/>
    </location>
</feature>
<dbReference type="InterPro" id="IPR005754">
    <property type="entry name" value="Sortase"/>
</dbReference>
<organism evidence="3 4">
    <name type="scientific">Candidatus Woesebacteria bacterium GW2011_GWC1_38_13</name>
    <dbReference type="NCBI Taxonomy" id="1618583"/>
    <lineage>
        <taxon>Bacteria</taxon>
        <taxon>Candidatus Woeseibacteriota</taxon>
    </lineage>
</organism>
<accession>A0A0G0IJ84</accession>
<evidence type="ECO:0000256" key="1">
    <source>
        <dbReference type="ARBA" id="ARBA00022801"/>
    </source>
</evidence>
<evidence type="ECO:0000313" key="3">
    <source>
        <dbReference type="EMBL" id="KKQ55383.1"/>
    </source>
</evidence>
<dbReference type="SUPFAM" id="SSF63817">
    <property type="entry name" value="Sortase"/>
    <property type="match status" value="1"/>
</dbReference>
<keyword evidence="2" id="KW-0472">Membrane</keyword>
<gene>
    <name evidence="3" type="ORF">US75_C0023G0006</name>
</gene>
<keyword evidence="1" id="KW-0378">Hydrolase</keyword>
<dbReference type="GO" id="GO:0016787">
    <property type="term" value="F:hydrolase activity"/>
    <property type="evidence" value="ECO:0007669"/>
    <property type="project" value="UniProtKB-KW"/>
</dbReference>
<comment type="caution">
    <text evidence="3">The sequence shown here is derived from an EMBL/GenBank/DDBJ whole genome shotgun (WGS) entry which is preliminary data.</text>
</comment>
<dbReference type="NCBIfam" id="TIGR01076">
    <property type="entry name" value="sortase_fam"/>
    <property type="match status" value="1"/>
</dbReference>
<proteinExistence type="predicted"/>
<evidence type="ECO:0000256" key="2">
    <source>
        <dbReference type="SAM" id="Phobius"/>
    </source>
</evidence>
<reference evidence="3 4" key="1">
    <citation type="journal article" date="2015" name="Nature">
        <title>rRNA introns, odd ribosomes, and small enigmatic genomes across a large radiation of phyla.</title>
        <authorList>
            <person name="Brown C.T."/>
            <person name="Hug L.A."/>
            <person name="Thomas B.C."/>
            <person name="Sharon I."/>
            <person name="Castelle C.J."/>
            <person name="Singh A."/>
            <person name="Wilkins M.J."/>
            <person name="Williams K.H."/>
            <person name="Banfield J.F."/>
        </authorList>
    </citation>
    <scope>NUCLEOTIDE SEQUENCE [LARGE SCALE GENOMIC DNA]</scope>
</reference>
<dbReference type="Pfam" id="PF04203">
    <property type="entry name" value="Sortase"/>
    <property type="match status" value="1"/>
</dbReference>
<keyword evidence="2" id="KW-0812">Transmembrane</keyword>
<dbReference type="InterPro" id="IPR023365">
    <property type="entry name" value="Sortase_dom-sf"/>
</dbReference>
<name>A0A0G0IJ84_9BACT</name>
<dbReference type="Gene3D" id="2.40.260.10">
    <property type="entry name" value="Sortase"/>
    <property type="match status" value="1"/>
</dbReference>
<dbReference type="EMBL" id="LBUE01000023">
    <property type="protein sequence ID" value="KKQ55383.1"/>
    <property type="molecule type" value="Genomic_DNA"/>
</dbReference>
<evidence type="ECO:0000313" key="4">
    <source>
        <dbReference type="Proteomes" id="UP000034096"/>
    </source>
</evidence>
<dbReference type="AlphaFoldDB" id="A0A0G0IJ84"/>
<protein>
    <submittedName>
        <fullName evidence="3">Sortase family protein</fullName>
    </submittedName>
</protein>